<gene>
    <name evidence="1" type="ORF">P171DRAFT_430281</name>
</gene>
<keyword evidence="2" id="KW-1185">Reference proteome</keyword>
<protein>
    <submittedName>
        <fullName evidence="1">Uncharacterized protein</fullName>
    </submittedName>
</protein>
<sequence>MGLFQWWLYAQPSRSVASDPPIPGKLNANDAFSILRSRNAKYIAQNQARHHRYEAVLKGEVNHLTYSEVLAYGRRNIPPLWFPQDGKSHNDSSSIRRC</sequence>
<organism evidence="1 2">
    <name type="scientific">Karstenula rhodostoma CBS 690.94</name>
    <dbReference type="NCBI Taxonomy" id="1392251"/>
    <lineage>
        <taxon>Eukaryota</taxon>
        <taxon>Fungi</taxon>
        <taxon>Dikarya</taxon>
        <taxon>Ascomycota</taxon>
        <taxon>Pezizomycotina</taxon>
        <taxon>Dothideomycetes</taxon>
        <taxon>Pleosporomycetidae</taxon>
        <taxon>Pleosporales</taxon>
        <taxon>Massarineae</taxon>
        <taxon>Didymosphaeriaceae</taxon>
        <taxon>Karstenula</taxon>
    </lineage>
</organism>
<dbReference type="Proteomes" id="UP000799764">
    <property type="component" value="Unassembled WGS sequence"/>
</dbReference>
<comment type="caution">
    <text evidence="1">The sequence shown here is derived from an EMBL/GenBank/DDBJ whole genome shotgun (WGS) entry which is preliminary data.</text>
</comment>
<accession>A0A9P4PKU8</accession>
<evidence type="ECO:0000313" key="1">
    <source>
        <dbReference type="EMBL" id="KAF2446041.1"/>
    </source>
</evidence>
<evidence type="ECO:0000313" key="2">
    <source>
        <dbReference type="Proteomes" id="UP000799764"/>
    </source>
</evidence>
<dbReference type="EMBL" id="MU001498">
    <property type="protein sequence ID" value="KAF2446041.1"/>
    <property type="molecule type" value="Genomic_DNA"/>
</dbReference>
<reference evidence="1" key="1">
    <citation type="journal article" date="2020" name="Stud. Mycol.">
        <title>101 Dothideomycetes genomes: a test case for predicting lifestyles and emergence of pathogens.</title>
        <authorList>
            <person name="Haridas S."/>
            <person name="Albert R."/>
            <person name="Binder M."/>
            <person name="Bloem J."/>
            <person name="Labutti K."/>
            <person name="Salamov A."/>
            <person name="Andreopoulos B."/>
            <person name="Baker S."/>
            <person name="Barry K."/>
            <person name="Bills G."/>
            <person name="Bluhm B."/>
            <person name="Cannon C."/>
            <person name="Castanera R."/>
            <person name="Culley D."/>
            <person name="Daum C."/>
            <person name="Ezra D."/>
            <person name="Gonzalez J."/>
            <person name="Henrissat B."/>
            <person name="Kuo A."/>
            <person name="Liang C."/>
            <person name="Lipzen A."/>
            <person name="Lutzoni F."/>
            <person name="Magnuson J."/>
            <person name="Mondo S."/>
            <person name="Nolan M."/>
            <person name="Ohm R."/>
            <person name="Pangilinan J."/>
            <person name="Park H.-J."/>
            <person name="Ramirez L."/>
            <person name="Alfaro M."/>
            <person name="Sun H."/>
            <person name="Tritt A."/>
            <person name="Yoshinaga Y."/>
            <person name="Zwiers L.-H."/>
            <person name="Turgeon B."/>
            <person name="Goodwin S."/>
            <person name="Spatafora J."/>
            <person name="Crous P."/>
            <person name="Grigoriev I."/>
        </authorList>
    </citation>
    <scope>NUCLEOTIDE SEQUENCE</scope>
    <source>
        <strain evidence="1">CBS 690.94</strain>
    </source>
</reference>
<dbReference type="AlphaFoldDB" id="A0A9P4PKU8"/>
<proteinExistence type="predicted"/>
<name>A0A9P4PKU8_9PLEO</name>